<dbReference type="Proteomes" id="UP000664698">
    <property type="component" value="Unassembled WGS sequence"/>
</dbReference>
<gene>
    <name evidence="1" type="ORF">J0A67_18115</name>
</gene>
<sequence>MNEALENCPENISITISEIQDSRCPSDGNCIWAGMIMVDGELRVDGTVYDLQLSNIPQASGFQEEFSTSEYTIKLIDPIPFPNFSNLGKAADKRVILIVSKRST</sequence>
<evidence type="ECO:0000313" key="1">
    <source>
        <dbReference type="EMBL" id="MBN7802799.1"/>
    </source>
</evidence>
<proteinExistence type="predicted"/>
<evidence type="ECO:0000313" key="2">
    <source>
        <dbReference type="Proteomes" id="UP000664698"/>
    </source>
</evidence>
<comment type="caution">
    <text evidence="1">The sequence shown here is derived from an EMBL/GenBank/DDBJ whole genome shotgun (WGS) entry which is preliminary data.</text>
</comment>
<name>A0ABS3BYJ8_9BACT</name>
<dbReference type="EMBL" id="JAFKCW010000004">
    <property type="protein sequence ID" value="MBN7802799.1"/>
    <property type="molecule type" value="Genomic_DNA"/>
</dbReference>
<accession>A0ABS3BYJ8</accession>
<protein>
    <submittedName>
        <fullName evidence="1">Uncharacterized protein</fullName>
    </submittedName>
</protein>
<reference evidence="1 2" key="1">
    <citation type="submission" date="2021-03" db="EMBL/GenBank/DDBJ databases">
        <title>novel species isolated from a fishpond in China.</title>
        <authorList>
            <person name="Lu H."/>
            <person name="Cai Z."/>
        </authorList>
    </citation>
    <scope>NUCLEOTIDE SEQUENCE [LARGE SCALE GENOMIC DNA]</scope>
    <source>
        <strain evidence="1 2">JCM 31546</strain>
    </source>
</reference>
<dbReference type="RefSeq" id="WP_206570808.1">
    <property type="nucleotide sequence ID" value="NZ_JAFKCW010000004.1"/>
</dbReference>
<keyword evidence="2" id="KW-1185">Reference proteome</keyword>
<organism evidence="1 2">
    <name type="scientific">Algoriphagus aestuariicola</name>
    <dbReference type="NCBI Taxonomy" id="1852016"/>
    <lineage>
        <taxon>Bacteria</taxon>
        <taxon>Pseudomonadati</taxon>
        <taxon>Bacteroidota</taxon>
        <taxon>Cytophagia</taxon>
        <taxon>Cytophagales</taxon>
        <taxon>Cyclobacteriaceae</taxon>
        <taxon>Algoriphagus</taxon>
    </lineage>
</organism>